<evidence type="ECO:0000256" key="3">
    <source>
        <dbReference type="ARBA" id="ARBA00038054"/>
    </source>
</evidence>
<comment type="similarity">
    <text evidence="3">Belongs to the flavoredoxin family.</text>
</comment>
<dbReference type="Gene3D" id="2.30.110.10">
    <property type="entry name" value="Electron Transport, Fmn-binding Protein, Chain A"/>
    <property type="match status" value="1"/>
</dbReference>
<evidence type="ECO:0000259" key="4">
    <source>
        <dbReference type="Pfam" id="PF01613"/>
    </source>
</evidence>
<comment type="cofactor">
    <cofactor evidence="1">
        <name>FMN</name>
        <dbReference type="ChEBI" id="CHEBI:58210"/>
    </cofactor>
</comment>
<keyword evidence="6" id="KW-1185">Reference proteome</keyword>
<evidence type="ECO:0000256" key="2">
    <source>
        <dbReference type="ARBA" id="ARBA00022630"/>
    </source>
</evidence>
<gene>
    <name evidence="5" type="ORF">DDZ15_03870</name>
</gene>
<sequence>MEDDKPTLTTLNLDFPVWEQIFTVHPLVIVGTTDENDEPNLAPKHMAFPLGWKNYFGFVCTPRHATYQNIKKTGVFTVTYPKPDQVVITSLTATPRCDDGTKPDLEAVKTFPASEIKGHFVEDGYLFLECKLVKFVDGFGDNSLILAEIIAARAWNDVIKNPSHSDNELIYNHPQLVYVAPGRYAIVSETQSFPFPDDFKK</sequence>
<feature type="domain" description="Flavin reductase like" evidence="4">
    <location>
        <begin position="25"/>
        <end position="161"/>
    </location>
</feature>
<evidence type="ECO:0000256" key="1">
    <source>
        <dbReference type="ARBA" id="ARBA00001917"/>
    </source>
</evidence>
<dbReference type="OrthoDB" id="1523782at2"/>
<dbReference type="PANTHER" id="PTHR43567">
    <property type="entry name" value="FLAVOREDOXIN-RELATED-RELATED"/>
    <property type="match status" value="1"/>
</dbReference>
<accession>A0A316TUM8</accession>
<dbReference type="PANTHER" id="PTHR43567:SF1">
    <property type="entry name" value="FLAVOREDOXIN"/>
    <property type="match status" value="1"/>
</dbReference>
<dbReference type="InterPro" id="IPR052174">
    <property type="entry name" value="Flavoredoxin"/>
</dbReference>
<dbReference type="InterPro" id="IPR002563">
    <property type="entry name" value="Flavin_Rdtase-like_dom"/>
</dbReference>
<comment type="caution">
    <text evidence="5">The sequence shown here is derived from an EMBL/GenBank/DDBJ whole genome shotgun (WGS) entry which is preliminary data.</text>
</comment>
<organism evidence="5 6">
    <name type="scientific">Rhodohalobacter mucosus</name>
    <dbReference type="NCBI Taxonomy" id="2079485"/>
    <lineage>
        <taxon>Bacteria</taxon>
        <taxon>Pseudomonadati</taxon>
        <taxon>Balneolota</taxon>
        <taxon>Balneolia</taxon>
        <taxon>Balneolales</taxon>
        <taxon>Balneolaceae</taxon>
        <taxon>Rhodohalobacter</taxon>
    </lineage>
</organism>
<protein>
    <recommendedName>
        <fullName evidence="4">Flavin reductase like domain-containing protein</fullName>
    </recommendedName>
</protein>
<evidence type="ECO:0000313" key="6">
    <source>
        <dbReference type="Proteomes" id="UP000245533"/>
    </source>
</evidence>
<dbReference type="SUPFAM" id="SSF50475">
    <property type="entry name" value="FMN-binding split barrel"/>
    <property type="match status" value="1"/>
</dbReference>
<dbReference type="EMBL" id="QGGB01000003">
    <property type="protein sequence ID" value="PWN07411.1"/>
    <property type="molecule type" value="Genomic_DNA"/>
</dbReference>
<name>A0A316TUM8_9BACT</name>
<proteinExistence type="inferred from homology"/>
<dbReference type="Pfam" id="PF01613">
    <property type="entry name" value="Flavin_Reduct"/>
    <property type="match status" value="1"/>
</dbReference>
<dbReference type="Proteomes" id="UP000245533">
    <property type="component" value="Unassembled WGS sequence"/>
</dbReference>
<dbReference type="GO" id="GO:0010181">
    <property type="term" value="F:FMN binding"/>
    <property type="evidence" value="ECO:0007669"/>
    <property type="project" value="InterPro"/>
</dbReference>
<dbReference type="AlphaFoldDB" id="A0A316TUM8"/>
<evidence type="ECO:0000313" key="5">
    <source>
        <dbReference type="EMBL" id="PWN07411.1"/>
    </source>
</evidence>
<reference evidence="5 6" key="1">
    <citation type="submission" date="2018-05" db="EMBL/GenBank/DDBJ databases">
        <title>Rhodohalobacter halophilus gen. nov., sp. nov., a moderately halophilic member of the family Balneolaceae.</title>
        <authorList>
            <person name="Liu Z.-W."/>
        </authorList>
    </citation>
    <scope>NUCLEOTIDE SEQUENCE [LARGE SCALE GENOMIC DNA]</scope>
    <source>
        <strain evidence="5 6">8A47</strain>
    </source>
</reference>
<dbReference type="RefSeq" id="WP_109645079.1">
    <property type="nucleotide sequence ID" value="NZ_QGGB01000003.1"/>
</dbReference>
<dbReference type="InterPro" id="IPR012349">
    <property type="entry name" value="Split_barrel_FMN-bd"/>
</dbReference>
<keyword evidence="2" id="KW-0285">Flavoprotein</keyword>
<dbReference type="GO" id="GO:0016646">
    <property type="term" value="F:oxidoreductase activity, acting on the CH-NH group of donors, NAD or NADP as acceptor"/>
    <property type="evidence" value="ECO:0007669"/>
    <property type="project" value="UniProtKB-ARBA"/>
</dbReference>